<dbReference type="InterPro" id="IPR020449">
    <property type="entry name" value="Tscrpt_reg_AraC-type_HTH"/>
</dbReference>
<sequence>MEISIFRYRTKNPVHRAKITLQQNLLSFLLEGEKTVHFAGTQVTVQPHQFVMLAAGNCLMSEKTPAKKSDYHSILFFFDSELLADLFNRHAVLFDNHTTQSATLPFLLFEKDDFLINFIRSLDCMIVGDQPIYDDLKKVKLEELFLYLAIHYPGKMQQIRNMHARSNDDLIIRQAVTSHINSSITVEELAFLCNMSLSTFKRKFARIYDCSPNKWLLEKRMEQAATMLRQKDRKASEIYFELGYENLSSFIQSFKQVYGITPKQYQLAN</sequence>
<keyword evidence="3" id="KW-0804">Transcription</keyword>
<evidence type="ECO:0000256" key="2">
    <source>
        <dbReference type="ARBA" id="ARBA00023125"/>
    </source>
</evidence>
<gene>
    <name evidence="5" type="ORF">J7I42_21140</name>
</gene>
<dbReference type="InterPro" id="IPR018060">
    <property type="entry name" value="HTH_AraC"/>
</dbReference>
<feature type="domain" description="HTH araC/xylS-type" evidence="4">
    <location>
        <begin position="170"/>
        <end position="268"/>
    </location>
</feature>
<proteinExistence type="predicted"/>
<dbReference type="InterPro" id="IPR009057">
    <property type="entry name" value="Homeodomain-like_sf"/>
</dbReference>
<dbReference type="PRINTS" id="PR00032">
    <property type="entry name" value="HTHARAC"/>
</dbReference>
<comment type="caution">
    <text evidence="5">The sequence shown here is derived from an EMBL/GenBank/DDBJ whole genome shotgun (WGS) entry which is preliminary data.</text>
</comment>
<dbReference type="Gene3D" id="1.10.10.60">
    <property type="entry name" value="Homeodomain-like"/>
    <property type="match status" value="2"/>
</dbReference>
<accession>A0ABS3YY22</accession>
<dbReference type="SMART" id="SM00342">
    <property type="entry name" value="HTH_ARAC"/>
    <property type="match status" value="1"/>
</dbReference>
<protein>
    <submittedName>
        <fullName evidence="5">Helix-turn-helix transcriptional regulator</fullName>
    </submittedName>
</protein>
<keyword evidence="1" id="KW-0805">Transcription regulation</keyword>
<keyword evidence="6" id="KW-1185">Reference proteome</keyword>
<dbReference type="PROSITE" id="PS01124">
    <property type="entry name" value="HTH_ARAC_FAMILY_2"/>
    <property type="match status" value="1"/>
</dbReference>
<dbReference type="PANTHER" id="PTHR43280">
    <property type="entry name" value="ARAC-FAMILY TRANSCRIPTIONAL REGULATOR"/>
    <property type="match status" value="1"/>
</dbReference>
<evidence type="ECO:0000313" key="5">
    <source>
        <dbReference type="EMBL" id="MBO9202808.1"/>
    </source>
</evidence>
<keyword evidence="2" id="KW-0238">DNA-binding</keyword>
<dbReference type="Pfam" id="PF22200">
    <property type="entry name" value="ExsA_N"/>
    <property type="match status" value="1"/>
</dbReference>
<dbReference type="EMBL" id="JAGHKO010000005">
    <property type="protein sequence ID" value="MBO9202808.1"/>
    <property type="molecule type" value="Genomic_DNA"/>
</dbReference>
<name>A0ABS3YY22_9BACT</name>
<dbReference type="SUPFAM" id="SSF46689">
    <property type="entry name" value="Homeodomain-like"/>
    <property type="match status" value="2"/>
</dbReference>
<reference evidence="5 6" key="1">
    <citation type="submission" date="2021-03" db="EMBL/GenBank/DDBJ databases">
        <title>Assistant Professor.</title>
        <authorList>
            <person name="Huq M.A."/>
        </authorList>
    </citation>
    <scope>NUCLEOTIDE SEQUENCE [LARGE SCALE GENOMIC DNA]</scope>
    <source>
        <strain evidence="5 6">MAH-29</strain>
    </source>
</reference>
<dbReference type="InterPro" id="IPR054015">
    <property type="entry name" value="ExsA-like_N"/>
</dbReference>
<dbReference type="Proteomes" id="UP000677244">
    <property type="component" value="Unassembled WGS sequence"/>
</dbReference>
<evidence type="ECO:0000256" key="1">
    <source>
        <dbReference type="ARBA" id="ARBA00023015"/>
    </source>
</evidence>
<evidence type="ECO:0000256" key="3">
    <source>
        <dbReference type="ARBA" id="ARBA00023163"/>
    </source>
</evidence>
<organism evidence="5 6">
    <name type="scientific">Niastella soli</name>
    <dbReference type="NCBI Taxonomy" id="2821487"/>
    <lineage>
        <taxon>Bacteria</taxon>
        <taxon>Pseudomonadati</taxon>
        <taxon>Bacteroidota</taxon>
        <taxon>Chitinophagia</taxon>
        <taxon>Chitinophagales</taxon>
        <taxon>Chitinophagaceae</taxon>
        <taxon>Niastella</taxon>
    </lineage>
</organism>
<dbReference type="PANTHER" id="PTHR43280:SF10">
    <property type="entry name" value="REGULATORY PROTEIN POCR"/>
    <property type="match status" value="1"/>
</dbReference>
<evidence type="ECO:0000259" key="4">
    <source>
        <dbReference type="PROSITE" id="PS01124"/>
    </source>
</evidence>
<dbReference type="Pfam" id="PF12833">
    <property type="entry name" value="HTH_18"/>
    <property type="match status" value="1"/>
</dbReference>
<evidence type="ECO:0000313" key="6">
    <source>
        <dbReference type="Proteomes" id="UP000677244"/>
    </source>
</evidence>
<dbReference type="RefSeq" id="WP_209140861.1">
    <property type="nucleotide sequence ID" value="NZ_JAGHKO010000005.1"/>
</dbReference>